<dbReference type="AlphaFoldDB" id="A0A8J6E5D4"/>
<feature type="transmembrane region" description="Helical" evidence="6">
    <location>
        <begin position="315"/>
        <end position="340"/>
    </location>
</feature>
<dbReference type="InterPro" id="IPR051598">
    <property type="entry name" value="TSUP/Inactive_protease-like"/>
</dbReference>
<feature type="transmembrane region" description="Helical" evidence="6">
    <location>
        <begin position="406"/>
        <end position="424"/>
    </location>
</feature>
<comment type="subcellular location">
    <subcellularLocation>
        <location evidence="1">Membrane</location>
        <topology evidence="1">Multi-pass membrane protein</topology>
    </subcellularLocation>
</comment>
<feature type="compositionally biased region" description="Basic and acidic residues" evidence="5">
    <location>
        <begin position="212"/>
        <end position="239"/>
    </location>
</feature>
<keyword evidence="2 6" id="KW-0812">Transmembrane</keyword>
<dbReference type="Proteomes" id="UP000717585">
    <property type="component" value="Unassembled WGS sequence"/>
</dbReference>
<feature type="transmembrane region" description="Helical" evidence="6">
    <location>
        <begin position="380"/>
        <end position="400"/>
    </location>
</feature>
<evidence type="ECO:0000256" key="2">
    <source>
        <dbReference type="ARBA" id="ARBA00022692"/>
    </source>
</evidence>
<feature type="transmembrane region" description="Helical" evidence="6">
    <location>
        <begin position="83"/>
        <end position="109"/>
    </location>
</feature>
<sequence length="432" mass="45594">MLLEDQLSFLNDADPILSLWLFVTGFFVGCVAALFGVGGGIITVPAMTILFGVDGLAATNISTGAIVFTSTNSFFKMVRQRRVSFAAGIPFVIFAVPGSIIGSLIATFIPRASILQATFAIFMLSLASIKLTSIGMHTVTKLLRVIRKRRGIKAYPVVDASTDVTVSIASASASPAPSDTEDAEALAIDELPDDTAGSNTSGEADPSEQTSSEEHPEAEDAHHEDRDDTTTAPVHDDHTASATDDADAIVLHVDTFVQTIGPAKTSLLAGLQGGVPRLVLEAYYAGLKATLRRPWRVQSVRLPGLSEPMAVWPTLPLCSVGAAIGAFLGLSGGVIFVPLLTMLAKLPGAKAIPVSTMAIWFSIWFAAATRLLLASMDFYYVVPIGVGSIFGSTFVLNSFGKLNSDALLAGFWLLCIASALRMGWSAVQDLLL</sequence>
<evidence type="ECO:0000313" key="7">
    <source>
        <dbReference type="EMBL" id="KAG9395602.1"/>
    </source>
</evidence>
<keyword evidence="8" id="KW-1185">Reference proteome</keyword>
<dbReference type="Pfam" id="PF01925">
    <property type="entry name" value="TauE"/>
    <property type="match status" value="2"/>
</dbReference>
<accession>A0A8J6E5D4</accession>
<evidence type="ECO:0000256" key="4">
    <source>
        <dbReference type="ARBA" id="ARBA00023136"/>
    </source>
</evidence>
<feature type="transmembrane region" description="Helical" evidence="6">
    <location>
        <begin position="115"/>
        <end position="140"/>
    </location>
</feature>
<feature type="transmembrane region" description="Helical" evidence="6">
    <location>
        <begin position="352"/>
        <end position="373"/>
    </location>
</feature>
<feature type="transmembrane region" description="Helical" evidence="6">
    <location>
        <begin position="20"/>
        <end position="42"/>
    </location>
</feature>
<organism evidence="7 8">
    <name type="scientific">Carpediemonas membranifera</name>
    <dbReference type="NCBI Taxonomy" id="201153"/>
    <lineage>
        <taxon>Eukaryota</taxon>
        <taxon>Metamonada</taxon>
        <taxon>Carpediemonas-like organisms</taxon>
        <taxon>Carpediemonas</taxon>
    </lineage>
</organism>
<name>A0A8J6E5D4_9EUKA</name>
<dbReference type="GO" id="GO:0016020">
    <property type="term" value="C:membrane"/>
    <property type="evidence" value="ECO:0007669"/>
    <property type="project" value="UniProtKB-SubCell"/>
</dbReference>
<dbReference type="InterPro" id="IPR002781">
    <property type="entry name" value="TM_pro_TauE-like"/>
</dbReference>
<dbReference type="PANTHER" id="PTHR43701:SF2">
    <property type="entry name" value="MEMBRANE TRANSPORTER PROTEIN YJNA-RELATED"/>
    <property type="match status" value="1"/>
</dbReference>
<comment type="caution">
    <text evidence="7">The sequence shown here is derived from an EMBL/GenBank/DDBJ whole genome shotgun (WGS) entry which is preliminary data.</text>
</comment>
<dbReference type="PANTHER" id="PTHR43701">
    <property type="entry name" value="MEMBRANE TRANSPORTER PROTEIN MJ0441-RELATED"/>
    <property type="match status" value="1"/>
</dbReference>
<gene>
    <name evidence="7" type="ORF">J8273_2797</name>
</gene>
<evidence type="ECO:0000256" key="6">
    <source>
        <dbReference type="SAM" id="Phobius"/>
    </source>
</evidence>
<proteinExistence type="predicted"/>
<evidence type="ECO:0000256" key="5">
    <source>
        <dbReference type="SAM" id="MobiDB-lite"/>
    </source>
</evidence>
<protein>
    <submittedName>
        <fullName evidence="7">Transmembrane protein TauE like</fullName>
    </submittedName>
</protein>
<evidence type="ECO:0000256" key="1">
    <source>
        <dbReference type="ARBA" id="ARBA00004141"/>
    </source>
</evidence>
<evidence type="ECO:0000313" key="8">
    <source>
        <dbReference type="Proteomes" id="UP000717585"/>
    </source>
</evidence>
<evidence type="ECO:0000256" key="3">
    <source>
        <dbReference type="ARBA" id="ARBA00022989"/>
    </source>
</evidence>
<dbReference type="EMBL" id="JAHDYR010000009">
    <property type="protein sequence ID" value="KAG9395602.1"/>
    <property type="molecule type" value="Genomic_DNA"/>
</dbReference>
<reference evidence="7" key="1">
    <citation type="submission" date="2021-05" db="EMBL/GenBank/DDBJ databases">
        <title>A free-living protist that lacks canonical eukaryotic 1 DNA replication and segregation systems.</title>
        <authorList>
            <person name="Salas-Leiva D.E."/>
            <person name="Tromer E.C."/>
            <person name="Curtis B.A."/>
            <person name="Jerlstrom-Hultqvist J."/>
            <person name="Kolisko M."/>
            <person name="Yi Z."/>
            <person name="Salas-Leiva J.S."/>
            <person name="Gallot-Lavallee L."/>
            <person name="Kops G.J.P.L."/>
            <person name="Archibald J.M."/>
            <person name="Simpson A.G.B."/>
            <person name="Roger A.J."/>
        </authorList>
    </citation>
    <scope>NUCLEOTIDE SEQUENCE</scope>
    <source>
        <strain evidence="7">BICM</strain>
    </source>
</reference>
<keyword evidence="3 6" id="KW-1133">Transmembrane helix</keyword>
<keyword evidence="4 6" id="KW-0472">Membrane</keyword>
<feature type="compositionally biased region" description="Polar residues" evidence="5">
    <location>
        <begin position="196"/>
        <end position="210"/>
    </location>
</feature>
<feature type="region of interest" description="Disordered" evidence="5">
    <location>
        <begin position="192"/>
        <end position="243"/>
    </location>
</feature>